<dbReference type="Gramene" id="TuG1812G0100003491.01.T02">
    <property type="protein sequence ID" value="TuG1812G0100003491.01.T02"/>
    <property type="gene ID" value="TuG1812G0100003491.01"/>
</dbReference>
<dbReference type="EnsemblPlants" id="TuG1812G0100003491.01.T01">
    <property type="protein sequence ID" value="TuG1812G0100003491.01.T01"/>
    <property type="gene ID" value="TuG1812G0100003491.01"/>
</dbReference>
<name>A0A8R7K2P5_TRIUA</name>
<dbReference type="Proteomes" id="UP000015106">
    <property type="component" value="Chromosome 1"/>
</dbReference>
<dbReference type="Gramene" id="TuG1812G0100003491.01.T01">
    <property type="protein sequence ID" value="TuG1812G0100003491.01.T01"/>
    <property type="gene ID" value="TuG1812G0100003491.01"/>
</dbReference>
<organism evidence="2 3">
    <name type="scientific">Triticum urartu</name>
    <name type="common">Red wild einkorn</name>
    <name type="synonym">Crithodium urartu</name>
    <dbReference type="NCBI Taxonomy" id="4572"/>
    <lineage>
        <taxon>Eukaryota</taxon>
        <taxon>Viridiplantae</taxon>
        <taxon>Streptophyta</taxon>
        <taxon>Embryophyta</taxon>
        <taxon>Tracheophyta</taxon>
        <taxon>Spermatophyta</taxon>
        <taxon>Magnoliopsida</taxon>
        <taxon>Liliopsida</taxon>
        <taxon>Poales</taxon>
        <taxon>Poaceae</taxon>
        <taxon>BOP clade</taxon>
        <taxon>Pooideae</taxon>
        <taxon>Triticodae</taxon>
        <taxon>Triticeae</taxon>
        <taxon>Triticinae</taxon>
        <taxon>Triticum</taxon>
    </lineage>
</organism>
<dbReference type="EnsemblPlants" id="TuG1812G0100003491.01.T02">
    <property type="protein sequence ID" value="TuG1812G0100003491.01.T02"/>
    <property type="gene ID" value="TuG1812G0100003491.01"/>
</dbReference>
<dbReference type="AlphaFoldDB" id="A0A8R7K2P5"/>
<accession>A0A8R7K2P5</accession>
<proteinExistence type="predicted"/>
<evidence type="ECO:0000313" key="2">
    <source>
        <dbReference type="EnsemblPlants" id="TuG1812G0100003491.01.T01"/>
    </source>
</evidence>
<feature type="region of interest" description="Disordered" evidence="1">
    <location>
        <begin position="1"/>
        <end position="65"/>
    </location>
</feature>
<keyword evidence="3" id="KW-1185">Reference proteome</keyword>
<evidence type="ECO:0000313" key="3">
    <source>
        <dbReference type="Proteomes" id="UP000015106"/>
    </source>
</evidence>
<reference evidence="2" key="2">
    <citation type="submission" date="2018-03" db="EMBL/GenBank/DDBJ databases">
        <title>The Triticum urartu genome reveals the dynamic nature of wheat genome evolution.</title>
        <authorList>
            <person name="Ling H."/>
            <person name="Ma B."/>
            <person name="Shi X."/>
            <person name="Liu H."/>
            <person name="Dong L."/>
            <person name="Sun H."/>
            <person name="Cao Y."/>
            <person name="Gao Q."/>
            <person name="Zheng S."/>
            <person name="Li Y."/>
            <person name="Yu Y."/>
            <person name="Du H."/>
            <person name="Qi M."/>
            <person name="Li Y."/>
            <person name="Yu H."/>
            <person name="Cui Y."/>
            <person name="Wang N."/>
            <person name="Chen C."/>
            <person name="Wu H."/>
            <person name="Zhao Y."/>
            <person name="Zhang J."/>
            <person name="Li Y."/>
            <person name="Zhou W."/>
            <person name="Zhang B."/>
            <person name="Hu W."/>
            <person name="Eijk M."/>
            <person name="Tang J."/>
            <person name="Witsenboer H."/>
            <person name="Zhao S."/>
            <person name="Li Z."/>
            <person name="Zhang A."/>
            <person name="Wang D."/>
            <person name="Liang C."/>
        </authorList>
    </citation>
    <scope>NUCLEOTIDE SEQUENCE [LARGE SCALE GENOMIC DNA]</scope>
    <source>
        <strain evidence="2">cv. G1812</strain>
    </source>
</reference>
<sequence length="65" mass="6869">MQASPQERGSAPAPPGSSHTRRRSSMEPASPSSTLRTRKVSAAGQGRPGRQRARRPAAHPGAYGY</sequence>
<protein>
    <submittedName>
        <fullName evidence="2">Uncharacterized protein</fullName>
    </submittedName>
</protein>
<evidence type="ECO:0000256" key="1">
    <source>
        <dbReference type="SAM" id="MobiDB-lite"/>
    </source>
</evidence>
<reference evidence="3" key="1">
    <citation type="journal article" date="2013" name="Nature">
        <title>Draft genome of the wheat A-genome progenitor Triticum urartu.</title>
        <authorList>
            <person name="Ling H.Q."/>
            <person name="Zhao S."/>
            <person name="Liu D."/>
            <person name="Wang J."/>
            <person name="Sun H."/>
            <person name="Zhang C."/>
            <person name="Fan H."/>
            <person name="Li D."/>
            <person name="Dong L."/>
            <person name="Tao Y."/>
            <person name="Gao C."/>
            <person name="Wu H."/>
            <person name="Li Y."/>
            <person name="Cui Y."/>
            <person name="Guo X."/>
            <person name="Zheng S."/>
            <person name="Wang B."/>
            <person name="Yu K."/>
            <person name="Liang Q."/>
            <person name="Yang W."/>
            <person name="Lou X."/>
            <person name="Chen J."/>
            <person name="Feng M."/>
            <person name="Jian J."/>
            <person name="Zhang X."/>
            <person name="Luo G."/>
            <person name="Jiang Y."/>
            <person name="Liu J."/>
            <person name="Wang Z."/>
            <person name="Sha Y."/>
            <person name="Zhang B."/>
            <person name="Wu H."/>
            <person name="Tang D."/>
            <person name="Shen Q."/>
            <person name="Xue P."/>
            <person name="Zou S."/>
            <person name="Wang X."/>
            <person name="Liu X."/>
            <person name="Wang F."/>
            <person name="Yang Y."/>
            <person name="An X."/>
            <person name="Dong Z."/>
            <person name="Zhang K."/>
            <person name="Zhang X."/>
            <person name="Luo M.C."/>
            <person name="Dvorak J."/>
            <person name="Tong Y."/>
            <person name="Wang J."/>
            <person name="Yang H."/>
            <person name="Li Z."/>
            <person name="Wang D."/>
            <person name="Zhang A."/>
            <person name="Wang J."/>
        </authorList>
    </citation>
    <scope>NUCLEOTIDE SEQUENCE</scope>
    <source>
        <strain evidence="3">cv. G1812</strain>
    </source>
</reference>
<reference evidence="2" key="3">
    <citation type="submission" date="2022-06" db="UniProtKB">
        <authorList>
            <consortium name="EnsemblPlants"/>
        </authorList>
    </citation>
    <scope>IDENTIFICATION</scope>
</reference>